<organism evidence="1 2">
    <name type="scientific">Boeremia exigua</name>
    <dbReference type="NCBI Taxonomy" id="749465"/>
    <lineage>
        <taxon>Eukaryota</taxon>
        <taxon>Fungi</taxon>
        <taxon>Dikarya</taxon>
        <taxon>Ascomycota</taxon>
        <taxon>Pezizomycotina</taxon>
        <taxon>Dothideomycetes</taxon>
        <taxon>Pleosporomycetidae</taxon>
        <taxon>Pleosporales</taxon>
        <taxon>Pleosporineae</taxon>
        <taxon>Didymellaceae</taxon>
        <taxon>Boeremia</taxon>
    </lineage>
</organism>
<dbReference type="Proteomes" id="UP001153331">
    <property type="component" value="Unassembled WGS sequence"/>
</dbReference>
<reference evidence="1" key="1">
    <citation type="submission" date="2022-11" db="EMBL/GenBank/DDBJ databases">
        <title>Genome Sequence of Boeremia exigua.</title>
        <authorList>
            <person name="Buettner E."/>
        </authorList>
    </citation>
    <scope>NUCLEOTIDE SEQUENCE</scope>
    <source>
        <strain evidence="1">CU02</strain>
    </source>
</reference>
<keyword evidence="2" id="KW-1185">Reference proteome</keyword>
<evidence type="ECO:0000313" key="2">
    <source>
        <dbReference type="Proteomes" id="UP001153331"/>
    </source>
</evidence>
<name>A0ACC2IRH9_9PLEO</name>
<dbReference type="EMBL" id="JAPHNI010000043">
    <property type="protein sequence ID" value="KAJ8117722.1"/>
    <property type="molecule type" value="Genomic_DNA"/>
</dbReference>
<evidence type="ECO:0000313" key="1">
    <source>
        <dbReference type="EMBL" id="KAJ8117722.1"/>
    </source>
</evidence>
<accession>A0ACC2IRH9</accession>
<sequence>MGGNLESVAGYGQLSLGQAVHIAQNSDSGVDQRLAQFLEKRLAEVWAKLNAQPTSYVLPADEFALLNYYRPRFGDNVIVKDATKRFWDNHKGVLADFKTCDSRAIPLTTALPVFLGSELRLRVLPRHAQLRTELHWAAKQRGGNEIGNANFATMLDTRQQTVAASVHLFNTNYGTIFHPCSCHATAVARPKAYESKGEYAPPDCAFNRVVFNFTVTSAGRQFDRLALMFLDDIEIFRTSTAEPTKNGIVWSYNKDMSSYLAVFRQPHKIILDLGNLVDDTYTGSWQTTLTATFFSTEDVFEPADVILPVSARKSPVNAPSHFTLPESRAVNTLTIPQNARKAVFSISACGQADEEFWWSNVLTSDKNVFGADNELFGHSPFRELQLFIDGQLAGVAWPFPVIFTGGVVPGFWRPVVGIDAFDLLEDEIDVTPFLSILTDNKEHSFEIRIVGIEDDGNGHGEFTSSIESNWVVTGKLFIWLDIDTSITTGSVPAIHDPHPSIELFSRTTDAFGDMATSLEYSVRVNRTLQISSVLQTSRGLEQAVWTQSLAYSHQGIFANKGNDQDILQNTTGLHTSANPSYRKVFTYPLWVASSYAAPAGGLTIDATMRRGKSVEQIGDLAFYNDWKTLAPGVPFRGSKIVNSQNGTASYINVPSEKRSYGSGSTEQHYLLSGIRQYDAKAAQHDQVLYQRDILAVNGSVLKDREVSDRKGVGSTSYNLAEDRMHDNSLGDFAAEGIRALRNKGAH</sequence>
<gene>
    <name evidence="1" type="ORF">OPT61_g1140</name>
</gene>
<protein>
    <submittedName>
        <fullName evidence="1">Uncharacterized protein</fullName>
    </submittedName>
</protein>
<proteinExistence type="predicted"/>
<comment type="caution">
    <text evidence="1">The sequence shown here is derived from an EMBL/GenBank/DDBJ whole genome shotgun (WGS) entry which is preliminary data.</text>
</comment>